<evidence type="ECO:0000313" key="4">
    <source>
        <dbReference type="Proteomes" id="UP001147752"/>
    </source>
</evidence>
<dbReference type="GO" id="GO:0017000">
    <property type="term" value="P:antibiotic biosynthetic process"/>
    <property type="evidence" value="ECO:0007669"/>
    <property type="project" value="UniProtKB-ARBA"/>
</dbReference>
<feature type="domain" description="Serine hydrolase" evidence="2">
    <location>
        <begin position="2"/>
        <end position="263"/>
    </location>
</feature>
<dbReference type="RefSeq" id="XP_056574204.1">
    <property type="nucleotide sequence ID" value="XM_056728389.1"/>
</dbReference>
<proteinExistence type="predicted"/>
<dbReference type="InterPro" id="IPR005645">
    <property type="entry name" value="FSH-like_dom"/>
</dbReference>
<dbReference type="GO" id="GO:0005634">
    <property type="term" value="C:nucleus"/>
    <property type="evidence" value="ECO:0007669"/>
    <property type="project" value="TreeGrafter"/>
</dbReference>
<evidence type="ECO:0000313" key="3">
    <source>
        <dbReference type="EMBL" id="KAJ5356057.1"/>
    </source>
</evidence>
<evidence type="ECO:0000256" key="1">
    <source>
        <dbReference type="ARBA" id="ARBA00022801"/>
    </source>
</evidence>
<keyword evidence="4" id="KW-1185">Reference proteome</keyword>
<dbReference type="InterPro" id="IPR029058">
    <property type="entry name" value="AB_hydrolase_fold"/>
</dbReference>
<dbReference type="EMBL" id="JAPZBT010000006">
    <property type="protein sequence ID" value="KAJ5356057.1"/>
    <property type="molecule type" value="Genomic_DNA"/>
</dbReference>
<name>A0A9W9R993_9EURO</name>
<evidence type="ECO:0000259" key="2">
    <source>
        <dbReference type="Pfam" id="PF03959"/>
    </source>
</evidence>
<dbReference type="InterPro" id="IPR050593">
    <property type="entry name" value="LovG"/>
</dbReference>
<accession>A0A9W9R993</accession>
<dbReference type="PANTHER" id="PTHR48070:SF7">
    <property type="entry name" value="SERINE HYDROLASE FSH DOMAIN-CONTAINING PROTEIN-RELATED"/>
    <property type="match status" value="1"/>
</dbReference>
<dbReference type="Proteomes" id="UP001147752">
    <property type="component" value="Unassembled WGS sequence"/>
</dbReference>
<dbReference type="Pfam" id="PF03959">
    <property type="entry name" value="FSH1"/>
    <property type="match status" value="1"/>
</dbReference>
<dbReference type="PANTHER" id="PTHR48070">
    <property type="entry name" value="ESTERASE OVCA2"/>
    <property type="match status" value="1"/>
</dbReference>
<dbReference type="GO" id="GO:0019748">
    <property type="term" value="P:secondary metabolic process"/>
    <property type="evidence" value="ECO:0007669"/>
    <property type="project" value="TreeGrafter"/>
</dbReference>
<dbReference type="GeneID" id="81467572"/>
<dbReference type="GO" id="GO:0005737">
    <property type="term" value="C:cytoplasm"/>
    <property type="evidence" value="ECO:0007669"/>
    <property type="project" value="TreeGrafter"/>
</dbReference>
<organism evidence="3 4">
    <name type="scientific">Penicillium concentricum</name>
    <dbReference type="NCBI Taxonomy" id="293559"/>
    <lineage>
        <taxon>Eukaryota</taxon>
        <taxon>Fungi</taxon>
        <taxon>Dikarya</taxon>
        <taxon>Ascomycota</taxon>
        <taxon>Pezizomycotina</taxon>
        <taxon>Eurotiomycetes</taxon>
        <taxon>Eurotiomycetidae</taxon>
        <taxon>Eurotiales</taxon>
        <taxon>Aspergillaceae</taxon>
        <taxon>Penicillium</taxon>
    </lineage>
</organism>
<dbReference type="AlphaFoldDB" id="A0A9W9R993"/>
<dbReference type="GO" id="GO:0072330">
    <property type="term" value="P:monocarboxylic acid biosynthetic process"/>
    <property type="evidence" value="ECO:0007669"/>
    <property type="project" value="UniProtKB-ARBA"/>
</dbReference>
<reference evidence="3" key="2">
    <citation type="journal article" date="2023" name="IMA Fungus">
        <title>Comparative genomic study of the Penicillium genus elucidates a diverse pangenome and 15 lateral gene transfer events.</title>
        <authorList>
            <person name="Petersen C."/>
            <person name="Sorensen T."/>
            <person name="Nielsen M.R."/>
            <person name="Sondergaard T.E."/>
            <person name="Sorensen J.L."/>
            <person name="Fitzpatrick D.A."/>
            <person name="Frisvad J.C."/>
            <person name="Nielsen K.L."/>
        </authorList>
    </citation>
    <scope>NUCLEOTIDE SEQUENCE</scope>
    <source>
        <strain evidence="3">IBT 3081</strain>
    </source>
</reference>
<comment type="caution">
    <text evidence="3">The sequence shown here is derived from an EMBL/GenBank/DDBJ whole genome shotgun (WGS) entry which is preliminary data.</text>
</comment>
<protein>
    <submittedName>
        <fullName evidence="3">Serine hydrolase FSH</fullName>
    </submittedName>
</protein>
<reference evidence="3" key="1">
    <citation type="submission" date="2022-12" db="EMBL/GenBank/DDBJ databases">
        <authorList>
            <person name="Petersen C."/>
        </authorList>
    </citation>
    <scope>NUCLEOTIDE SEQUENCE</scope>
    <source>
        <strain evidence="3">IBT 3081</strain>
    </source>
</reference>
<dbReference type="OrthoDB" id="2094269at2759"/>
<dbReference type="GO" id="GO:0016787">
    <property type="term" value="F:hydrolase activity"/>
    <property type="evidence" value="ECO:0007669"/>
    <property type="project" value="UniProtKB-KW"/>
</dbReference>
<dbReference type="Gene3D" id="3.40.50.1820">
    <property type="entry name" value="alpha/beta hydrolase"/>
    <property type="match status" value="1"/>
</dbReference>
<dbReference type="SUPFAM" id="SSF53474">
    <property type="entry name" value="alpha/beta-Hydrolases"/>
    <property type="match status" value="1"/>
</dbReference>
<gene>
    <name evidence="3" type="ORF">N7517_010666</name>
</gene>
<keyword evidence="1 3" id="KW-0378">Hydrolase</keyword>
<sequence>MPRILCLHGHGTSASIFRSQTAAFRSKLDDSYVFDFIDAPFLSQGAPGINTIYKTQTYTWWPQGTPESIRFAHKWVSDYARENGPYDAFCCFSQGCSLTATMALYHAMNSNKPDLEPLPFRAAIFICGGVPFLALEDMGLEVSPYAHEVNRYTGALLNEAAGRLTVLAQNLYLINRGLGLWEYASDRNLHNPELRPKRSDVFGLDFTKFPVNARIRIPTVNIYGSKDPRWPAGIQLAEFCDDTVEFDHGGGHDIPRSTEVSNKIADMVRQVIERVQTPSTKVTENEMAWKELSGLKVEYTTISIDEI</sequence>